<protein>
    <submittedName>
        <fullName evidence="5">Mitotic spindle positioning</fullName>
    </submittedName>
</protein>
<dbReference type="Pfam" id="PF15304">
    <property type="entry name" value="AKAP2_C"/>
    <property type="match status" value="1"/>
</dbReference>
<gene>
    <name evidence="6" type="primary">Nfu_g_1_006160</name>
    <name evidence="5" type="synonym">misp</name>
    <name evidence="5" type="ORF">G4P62_019671</name>
</gene>
<evidence type="ECO:0000256" key="2">
    <source>
        <dbReference type="SAM" id="Coils"/>
    </source>
</evidence>
<feature type="coiled-coil region" evidence="2">
    <location>
        <begin position="539"/>
        <end position="566"/>
    </location>
</feature>
<keyword evidence="1 2" id="KW-0175">Coiled coil</keyword>
<dbReference type="PANTHER" id="PTHR18839">
    <property type="entry name" value="MITOTIC INTERACTOR AND SUBSTRATE OF PLK1 MISP FAMILY MEMBER"/>
    <property type="match status" value="1"/>
</dbReference>
<dbReference type="EMBL" id="HADY01004931">
    <property type="protein sequence ID" value="SBP43416.1"/>
    <property type="molecule type" value="Transcribed_RNA"/>
</dbReference>
<dbReference type="InterPro" id="IPR029304">
    <property type="entry name" value="AKAP2_C"/>
</dbReference>
<reference evidence="5" key="3">
    <citation type="submission" date="2020-03" db="EMBL/GenBank/DDBJ databases">
        <title>Intra-Species Differences in Population Size shape Life History and Genome Evolution.</title>
        <authorList>
            <person name="Willemsen D."/>
            <person name="Cui R."/>
            <person name="Valenzano D.R."/>
        </authorList>
    </citation>
    <scope>NUCLEOTIDE SEQUENCE</scope>
    <source>
        <strain evidence="5">GRZ</strain>
        <tissue evidence="5">Whole</tissue>
    </source>
</reference>
<dbReference type="OMA" id="HRHPEES"/>
<reference evidence="6" key="2">
    <citation type="submission" date="2016-06" db="EMBL/GenBank/DDBJ databases">
        <title>The genome of a short-lived fish provides insights into sex chromosome evolution and the genetic control of aging.</title>
        <authorList>
            <person name="Reichwald K."/>
            <person name="Felder M."/>
            <person name="Petzold A."/>
            <person name="Koch P."/>
            <person name="Groth M."/>
            <person name="Platzer M."/>
        </authorList>
    </citation>
    <scope>NUCLEOTIDE SEQUENCE</scope>
    <source>
        <tissue evidence="6">Brain</tissue>
    </source>
</reference>
<accession>A0A1A7ZM77</accession>
<reference evidence="6" key="1">
    <citation type="submission" date="2016-05" db="EMBL/GenBank/DDBJ databases">
        <authorList>
            <person name="Lavstsen T."/>
            <person name="Jespersen J.S."/>
        </authorList>
    </citation>
    <scope>NUCLEOTIDE SEQUENCE</scope>
    <source>
        <tissue evidence="6">Brain</tissue>
    </source>
</reference>
<feature type="region of interest" description="Disordered" evidence="3">
    <location>
        <begin position="21"/>
        <end position="96"/>
    </location>
</feature>
<feature type="compositionally biased region" description="Basic and acidic residues" evidence="3">
    <location>
        <begin position="352"/>
        <end position="362"/>
    </location>
</feature>
<dbReference type="AlphaFoldDB" id="A0A1A7ZM77"/>
<evidence type="ECO:0000256" key="1">
    <source>
        <dbReference type="ARBA" id="ARBA00023054"/>
    </source>
</evidence>
<feature type="domain" description="A-kinase anchor protein 2 C-terminal" evidence="4">
    <location>
        <begin position="527"/>
        <end position="696"/>
    </location>
</feature>
<dbReference type="EMBL" id="JAAVVJ010000017">
    <property type="protein sequence ID" value="KAF7203506.1"/>
    <property type="molecule type" value="Genomic_DNA"/>
</dbReference>
<dbReference type="Proteomes" id="UP000822369">
    <property type="component" value="Chromosome 17"/>
</dbReference>
<evidence type="ECO:0000313" key="5">
    <source>
        <dbReference type="EMBL" id="KAF7203506.1"/>
    </source>
</evidence>
<feature type="region of interest" description="Disordered" evidence="3">
    <location>
        <begin position="352"/>
        <end position="372"/>
    </location>
</feature>
<evidence type="ECO:0000256" key="3">
    <source>
        <dbReference type="SAM" id="MobiDB-lite"/>
    </source>
</evidence>
<feature type="compositionally biased region" description="Low complexity" evidence="3">
    <location>
        <begin position="68"/>
        <end position="84"/>
    </location>
</feature>
<feature type="region of interest" description="Disordered" evidence="3">
    <location>
        <begin position="414"/>
        <end position="468"/>
    </location>
</feature>
<organism evidence="6">
    <name type="scientific">Nothobranchius furzeri</name>
    <name type="common">Turquoise killifish</name>
    <dbReference type="NCBI Taxonomy" id="105023"/>
    <lineage>
        <taxon>Eukaryota</taxon>
        <taxon>Metazoa</taxon>
        <taxon>Chordata</taxon>
        <taxon>Craniata</taxon>
        <taxon>Vertebrata</taxon>
        <taxon>Euteleostomi</taxon>
        <taxon>Actinopterygii</taxon>
        <taxon>Neopterygii</taxon>
        <taxon>Teleostei</taxon>
        <taxon>Neoteleostei</taxon>
        <taxon>Acanthomorphata</taxon>
        <taxon>Ovalentaria</taxon>
        <taxon>Atherinomorphae</taxon>
        <taxon>Cyprinodontiformes</taxon>
        <taxon>Nothobranchiidae</taxon>
        <taxon>Nothobranchius</taxon>
    </lineage>
</organism>
<feature type="compositionally biased region" description="Basic and acidic residues" evidence="3">
    <location>
        <begin position="446"/>
        <end position="456"/>
    </location>
</feature>
<evidence type="ECO:0000259" key="4">
    <source>
        <dbReference type="Pfam" id="PF15304"/>
    </source>
</evidence>
<sequence>MDSNPRKWVLKPLSRLLQPSDLRSITGPAPDLDKQSIESSVVVSQQSNDSQDVLVSVQRVAISQDGNSSSDEWQPSSPSSSSGSHCGFYSFVDDPKSPEAEKNEVWMVSPQRHAQLATLKEEKGFRLQTYSSSKKPESLFSESNGDLQYKGESYSSIRAMDNNEEKRLRKEIIRSQAPRRNPAEDLGASLSFGHVKSIPEVPHSTQTGAIDEEQITFGAAREKFLRMEQDCLASIPRPIESARIHLNPSLQQFPDAYGSRMVDIYCSMDVSDDTRPFKAAPKGVTHSQKDMIVSEKNLRKKINVLDSGFTKHLVEGAGSFTSDDDLLNIIQVSQTNKSRVLQETPIEREIRLSQEREEDLRQSRGLKHRKDPGEIVEINTKHMQLPLTPVRLHQKNKVSLISYNTFQRENQISEKPLQWGPLQEQDSPDPPLETENIGRNTDPDDENKTTKERTASESESDVVVQPPCCPHKHPEEVWFYQTNPTMSFSTTMDQEALDSSKKMDSPISLMPASVHETCSLSWRKSLESTGLQSRGKITTDFIEKEIEEALRREQELRELRESIKKTHQPLFSPTSLAEQASNMAVKMFYPAVDTERSISISSSSHHLSAHLPISSKPWTSLPSPASSAAQVQPPLYVARGLTETRLQDFDGCQARELEENSYAGIQLVDDINNEVIESTRVVRHKNQRALRWEAGLFANEDN</sequence>
<name>A0A1A7ZM77_NOTFU</name>
<evidence type="ECO:0000313" key="6">
    <source>
        <dbReference type="EMBL" id="SBP43416.1"/>
    </source>
</evidence>
<dbReference type="PANTHER" id="PTHR18839:SF0">
    <property type="entry name" value="MITOTIC INTERACTOR AND SUBSTRATE OF PLK1 ISOFORM X1-RELATED"/>
    <property type="match status" value="1"/>
</dbReference>
<dbReference type="KEGG" id="nfu:107373581"/>
<dbReference type="InterPro" id="IPR042779">
    <property type="entry name" value="MISP/MISP3-like"/>
</dbReference>
<proteinExistence type="predicted"/>
<feature type="compositionally biased region" description="Low complexity" evidence="3">
    <location>
        <begin position="39"/>
        <end position="58"/>
    </location>
</feature>
<dbReference type="OrthoDB" id="9449914at2759"/>